<name>A0AAD8MVL5_9APIA</name>
<dbReference type="GO" id="GO:0031491">
    <property type="term" value="F:nucleosome binding"/>
    <property type="evidence" value="ECO:0007669"/>
    <property type="project" value="TreeGrafter"/>
</dbReference>
<dbReference type="SUPFAM" id="SSF50249">
    <property type="entry name" value="Nucleic acid-binding proteins"/>
    <property type="match status" value="1"/>
</dbReference>
<feature type="domain" description="S1 motif" evidence="7">
    <location>
        <begin position="1107"/>
        <end position="1178"/>
    </location>
</feature>
<evidence type="ECO:0000256" key="1">
    <source>
        <dbReference type="ARBA" id="ARBA00004123"/>
    </source>
</evidence>
<evidence type="ECO:0000313" key="9">
    <source>
        <dbReference type="Proteomes" id="UP001237642"/>
    </source>
</evidence>
<dbReference type="Gene3D" id="3.30.505.10">
    <property type="entry name" value="SH2 domain"/>
    <property type="match status" value="2"/>
</dbReference>
<feature type="compositionally biased region" description="Gly residues" evidence="6">
    <location>
        <begin position="1530"/>
        <end position="1753"/>
    </location>
</feature>
<dbReference type="InterPro" id="IPR032706">
    <property type="entry name" value="Spt6_HHH"/>
</dbReference>
<dbReference type="InterPro" id="IPR003029">
    <property type="entry name" value="S1_domain"/>
</dbReference>
<evidence type="ECO:0000256" key="4">
    <source>
        <dbReference type="ARBA" id="ARBA00023163"/>
    </source>
</evidence>
<dbReference type="Gene3D" id="1.10.10.650">
    <property type="entry name" value="RuvA domain 2-like"/>
    <property type="match status" value="1"/>
</dbReference>
<proteinExistence type="inferred from homology"/>
<protein>
    <submittedName>
        <fullName evidence="8">Transcription elongation factor spt6</fullName>
    </submittedName>
</protein>
<dbReference type="PANTHER" id="PTHR10145:SF6">
    <property type="entry name" value="TRANSCRIPTION ELONGATION FACTOR SPT6"/>
    <property type="match status" value="1"/>
</dbReference>
<dbReference type="FunFam" id="1.10.150.850:FF:000001">
    <property type="entry name" value="Transcription elongation factor spt6"/>
    <property type="match status" value="1"/>
</dbReference>
<dbReference type="InterPro" id="IPR042066">
    <property type="entry name" value="Spt6_death-like"/>
</dbReference>
<evidence type="ECO:0000256" key="3">
    <source>
        <dbReference type="ARBA" id="ARBA00023015"/>
    </source>
</evidence>
<dbReference type="FunFam" id="3.30.505.10:FF:000050">
    <property type="entry name" value="Transcription elongation factor spt6"/>
    <property type="match status" value="1"/>
</dbReference>
<keyword evidence="9" id="KW-1185">Reference proteome</keyword>
<comment type="similarity">
    <text evidence="2">Belongs to the SPT6 family.</text>
</comment>
<dbReference type="Pfam" id="PF14633">
    <property type="entry name" value="SH2_2"/>
    <property type="match status" value="1"/>
</dbReference>
<dbReference type="SMART" id="SM00316">
    <property type="entry name" value="S1"/>
    <property type="match status" value="1"/>
</dbReference>
<dbReference type="Pfam" id="PF14639">
    <property type="entry name" value="YqgF"/>
    <property type="match status" value="1"/>
</dbReference>
<dbReference type="PROSITE" id="PS50126">
    <property type="entry name" value="S1"/>
    <property type="match status" value="1"/>
</dbReference>
<feature type="compositionally biased region" description="Basic and acidic residues" evidence="6">
    <location>
        <begin position="1755"/>
        <end position="1776"/>
    </location>
</feature>
<keyword evidence="4" id="KW-0804">Transcription</keyword>
<reference evidence="8" key="2">
    <citation type="submission" date="2023-05" db="EMBL/GenBank/DDBJ databases">
        <authorList>
            <person name="Schelkunov M.I."/>
        </authorList>
    </citation>
    <scope>NUCLEOTIDE SEQUENCE</scope>
    <source>
        <strain evidence="8">Hsosn_3</strain>
        <tissue evidence="8">Leaf</tissue>
    </source>
</reference>
<feature type="compositionally biased region" description="Acidic residues" evidence="6">
    <location>
        <begin position="9"/>
        <end position="60"/>
    </location>
</feature>
<evidence type="ECO:0000256" key="2">
    <source>
        <dbReference type="ARBA" id="ARBA00009253"/>
    </source>
</evidence>
<dbReference type="FunFam" id="3.30.420.140:FF:000006">
    <property type="entry name" value="Transcription elongation factor spt6"/>
    <property type="match status" value="1"/>
</dbReference>
<dbReference type="FunFam" id="1.10.10.650:FF:000003">
    <property type="entry name" value="Transcription elongation factor spt6"/>
    <property type="match status" value="1"/>
</dbReference>
<dbReference type="SUPFAM" id="SSF53098">
    <property type="entry name" value="Ribonuclease H-like"/>
    <property type="match status" value="1"/>
</dbReference>
<dbReference type="InterPro" id="IPR028083">
    <property type="entry name" value="Spt6_acidic_N_dom"/>
</dbReference>
<dbReference type="Gene3D" id="2.40.50.140">
    <property type="entry name" value="Nucleic acid-binding proteins"/>
    <property type="match status" value="1"/>
</dbReference>
<evidence type="ECO:0000313" key="8">
    <source>
        <dbReference type="EMBL" id="KAK1386719.1"/>
    </source>
</evidence>
<dbReference type="InterPro" id="IPR037027">
    <property type="entry name" value="YqgF/RNaseH-like_dom_sf"/>
</dbReference>
<dbReference type="InterPro" id="IPR023319">
    <property type="entry name" value="Tex-like_HTH_dom_sf"/>
</dbReference>
<dbReference type="GO" id="GO:0003677">
    <property type="term" value="F:DNA binding"/>
    <property type="evidence" value="ECO:0007669"/>
    <property type="project" value="InterPro"/>
</dbReference>
<evidence type="ECO:0000259" key="7">
    <source>
        <dbReference type="PROSITE" id="PS50126"/>
    </source>
</evidence>
<evidence type="ECO:0000256" key="6">
    <source>
        <dbReference type="SAM" id="MobiDB-lite"/>
    </source>
</evidence>
<feature type="compositionally biased region" description="Gly residues" evidence="6">
    <location>
        <begin position="1991"/>
        <end position="2006"/>
    </location>
</feature>
<dbReference type="InterPro" id="IPR012337">
    <property type="entry name" value="RNaseH-like_sf"/>
</dbReference>
<feature type="compositionally biased region" description="Gly residues" evidence="6">
    <location>
        <begin position="1816"/>
        <end position="1914"/>
    </location>
</feature>
<feature type="compositionally biased region" description="Gly residues" evidence="6">
    <location>
        <begin position="1965"/>
        <end position="1983"/>
    </location>
</feature>
<comment type="subcellular location">
    <subcellularLocation>
        <location evidence="1">Nucleus</location>
    </subcellularLocation>
</comment>
<dbReference type="Gene3D" id="1.10.10.2740">
    <property type="entry name" value="Spt6, Death-like domain"/>
    <property type="match status" value="1"/>
</dbReference>
<dbReference type="GO" id="GO:0034728">
    <property type="term" value="P:nucleosome organization"/>
    <property type="evidence" value="ECO:0007669"/>
    <property type="project" value="TreeGrafter"/>
</dbReference>
<dbReference type="Pfam" id="PF14635">
    <property type="entry name" value="HHH_7"/>
    <property type="match status" value="1"/>
</dbReference>
<dbReference type="InterPro" id="IPR010994">
    <property type="entry name" value="RuvA_2-like"/>
</dbReference>
<dbReference type="PANTHER" id="PTHR10145">
    <property type="entry name" value="TRANSCRIPTION ELONGATION FACTOR SPT6"/>
    <property type="match status" value="1"/>
</dbReference>
<sequence>MAGKSTVLSDDEDEMEVYDNEEEADVDDDDEDEAGQDEYENDGFIVDDDEEPEDGRDSDEEREKKKKRKKKESQKNYVLDEDDYELLEDNNITGFRRPEGSKKFKRLKKAQRDHHRDEFDRSGRGVRTAEEMLQHSLFGDGEGTKIEDIAEEEQLEEEDDEIGDEDDMSGFIVEEDLDEHGSPMRRKVTRKQPRPGVSSSALQEAHEIFGNVDDLLKRRKQGLTELSGYYDASGRRKERRIEDEFEPTILSEKYMTEKDDMIRNTDFPERLQILEHSTGPPPTTESSIDEESIWICNQLRNMIHLYGRIVETSELSIVKEDVMRFLDFIHIQKLDVPFIAMYRKDECPSLFKDPEQLEADGLQNSSDIKPALMWHKVLWTILDLDKKWLLLQKRKSALHSYYKKRYAEESRIIDDETRLILNRQLFDSINKSLRAAESEREVDDVDLKFNLHFPPGEVGDIDGQYKRPKRKSQYSCCSKAGLWGLTSKFGYSSEQLGLQLSLEKMRMEELLDSKETPDEAASNFTCAMFGTPQNVLRGARHMAAVEICCEPYVRKHVRSIYMDNAVVSTSPTADGNVAIDTSHQYATIKWLREKPLAKFMDAQWLLILKAEEQKLIKVTIKLPETVLTKLISDSNENYLSDGVSKSAQLWNEQRKLILQDAFFDFLLPSMEKEAKSLLAGRAKSWLLLEYGKLLWDRVCVAPYQRKEQNLRSDEETAPRVMACCWGPGKPATTFVMLDSSGEVLDVLCAGSICNRGQSVNDQQRKKNDQQRVLKFMTEHQPHVVVLGATNLSCTRLKEDIYEIIFKMVEDTPRDVGQDMEGINIVYGDEALPHLYENSRISSDQLPLQQGIVKRAVALGRYLQNPLAMAATLCGPGKEILSWKLSPLDDFLTCDEKFGMIEQIMVDVTNQVGLDINLALSHEWLFSTMQFISGLGPRKAASLMRSLVRSGAIFTRKDLLTEHSIGKRVFINSVGFLRVRRNGMAASSNQFIDLLDDTRIHPESYGLAQELAKDVYLEDIQDETIDDDDEVLQMAIEHVREKSHLLKSLEVHEYAKTKQSENKIQTLNLIRLELIHGFQDWRKPYAEPSQDEEFCMISGETDDSLAEGRNVQATIRRVLPQKAICILDSGLVGILGKEDFADDWKELPDLTEKLSEGDILNCKIKSILKNRYQLFLSCKESVMRNNQYENHQNLDPYYHEDRSSLPVDQDKVRKQKELGRKHFKPRMIVHPRFQNITADEAVEFLADKDIGESVVRPSSRGPSFLTLTLKVYDGIYAHKDILEGGKEHKDIASLLRIGKTLKIGDDTFEDLDEVIDRYVDPLVVQLKVMLNYRKFKKGTKAEVDELLRIEKAENPMRIVYCFGISHEHPGTCILTYIRSSNPHHEYVGVYPTGFKFRRKMFVEIDRVVAYFQRHIDDPQKSAPSIRSVAAMVPMGSAASGGQSGGWDGSSNSGNGWGGQSSDQDQTFTPGSRAGRGDFRNGGSQDGHPSGIPRPYGGRGRGRGRGRGSYDGNGRGDGRSSDKQDLDSGIQSDGGGGTGGWGGNGGGGDGTAGGWGGSGGNTGGGSSGGWGGSSGNASGGDTAGGWGGSGGSGGGNGGATGAWGGSGGDASGGGSGGAWGGSGGDTAGWGGSGGSGGGNDGATGGWGGSGGDSSGGSGGAWGGTGGSGGGSGGATGGWGGNGGGSGGTAGGWGGGGDTGGTAGGWGGGGGGTGGGSGGWREGGGGNTGGWGASAGDSGGNGGDGFGGVDSGGGGRGRGRDGRGRGRGRDGRGRGRGADGESGGSSWGGRRGGGDGNRGRGGGGRGWGGRGGSADVESGGSGGSWGGSSGNGGGGSNSGWGGSGNGGGGNEGGGGSGGWGSGKSTGNGGNSSGWGATGNGGGDKGGGGSGGWGADNGKGGGSDDGGASGTGGWGNGSGKDKEGGGGSGWGNGKDKEGGGGSDWGSGKDKEGGGGSGWGSGKDSSWGATGNGGGDDKGGGGSGGWGTGKAKVVGGDDGGASGTGGWGSGSGKDKEGGGGSGGWGAGKGKGGGGDDGGGSGAGGWGSGSSSGWGGGDAGSGKDVPKSGSSGWG</sequence>
<dbReference type="CDD" id="cd09928">
    <property type="entry name" value="SH2_Cterm_SPT6_like"/>
    <property type="match status" value="1"/>
</dbReference>
<dbReference type="FunFam" id="1.10.10.2740:FF:000002">
    <property type="entry name" value="Transcription elongation factor Spt6"/>
    <property type="match status" value="1"/>
</dbReference>
<feature type="compositionally biased region" description="Basic and acidic residues" evidence="6">
    <location>
        <begin position="1512"/>
        <end position="1524"/>
    </location>
</feature>
<dbReference type="FunFam" id="1.10.3500.10:FF:000004">
    <property type="entry name" value="Transcription elongation factor spt6"/>
    <property type="match status" value="1"/>
</dbReference>
<keyword evidence="8" id="KW-0251">Elongation factor</keyword>
<dbReference type="InterPro" id="IPR035420">
    <property type="entry name" value="Spt6_SH2"/>
</dbReference>
<dbReference type="InterPro" id="IPR028231">
    <property type="entry name" value="Spt6_YqgF"/>
</dbReference>
<feature type="region of interest" description="Disordered" evidence="6">
    <location>
        <begin position="1"/>
        <end position="78"/>
    </location>
</feature>
<feature type="compositionally biased region" description="Basic residues" evidence="6">
    <location>
        <begin position="103"/>
        <end position="113"/>
    </location>
</feature>
<feature type="region of interest" description="Disordered" evidence="6">
    <location>
        <begin position="180"/>
        <end position="200"/>
    </location>
</feature>
<dbReference type="GO" id="GO:0140673">
    <property type="term" value="P:transcription elongation-coupled chromatin remodeling"/>
    <property type="evidence" value="ECO:0007669"/>
    <property type="project" value="InterPro"/>
</dbReference>
<dbReference type="InterPro" id="IPR028088">
    <property type="entry name" value="Spt6_HTH_DNA-bd_dom"/>
</dbReference>
<dbReference type="InterPro" id="IPR041692">
    <property type="entry name" value="HHH_9"/>
</dbReference>
<reference evidence="8" key="1">
    <citation type="submission" date="2023-02" db="EMBL/GenBank/DDBJ databases">
        <title>Genome of toxic invasive species Heracleum sosnowskyi carries increased number of genes despite the absence of recent whole-genome duplications.</title>
        <authorList>
            <person name="Schelkunov M."/>
            <person name="Shtratnikova V."/>
            <person name="Makarenko M."/>
            <person name="Klepikova A."/>
            <person name="Omelchenko D."/>
            <person name="Novikova G."/>
            <person name="Obukhova E."/>
            <person name="Bogdanov V."/>
            <person name="Penin A."/>
            <person name="Logacheva M."/>
        </authorList>
    </citation>
    <scope>NUCLEOTIDE SEQUENCE</scope>
    <source>
        <strain evidence="8">Hsosn_3</strain>
        <tissue evidence="8">Leaf</tissue>
    </source>
</reference>
<feature type="compositionally biased region" description="Basic and acidic residues" evidence="6">
    <location>
        <begin position="114"/>
        <end position="128"/>
    </location>
</feature>
<feature type="region of interest" description="Disordered" evidence="6">
    <location>
        <begin position="93"/>
        <end position="128"/>
    </location>
</feature>
<dbReference type="InterPro" id="IPR035019">
    <property type="entry name" value="Spt6_SH2_N"/>
</dbReference>
<dbReference type="Pfam" id="PF17674">
    <property type="entry name" value="HHH_9"/>
    <property type="match status" value="1"/>
</dbReference>
<dbReference type="GO" id="GO:0009793">
    <property type="term" value="P:embryo development ending in seed dormancy"/>
    <property type="evidence" value="ECO:0007669"/>
    <property type="project" value="UniProtKB-ARBA"/>
</dbReference>
<dbReference type="InterPro" id="IPR036860">
    <property type="entry name" value="SH2_dom_sf"/>
</dbReference>
<dbReference type="SUPFAM" id="SSF158832">
    <property type="entry name" value="Tex N-terminal region-like"/>
    <property type="match status" value="1"/>
</dbReference>
<feature type="compositionally biased region" description="Gly residues" evidence="6">
    <location>
        <begin position="2013"/>
        <end position="2054"/>
    </location>
</feature>
<keyword evidence="8" id="KW-0648">Protein biosynthesis</keyword>
<dbReference type="InterPro" id="IPR023323">
    <property type="entry name" value="Tex-like_dom_sf"/>
</dbReference>
<dbReference type="FunFam" id="3.30.505.10:FF:000047">
    <property type="entry name" value="Transcription elongation factor spt6"/>
    <property type="match status" value="1"/>
</dbReference>
<dbReference type="Pfam" id="PF14641">
    <property type="entry name" value="HTH_44"/>
    <property type="match status" value="1"/>
</dbReference>
<gene>
    <name evidence="8" type="ORF">POM88_014897</name>
</gene>
<comment type="caution">
    <text evidence="8">The sequence shown here is derived from an EMBL/GenBank/DDBJ whole genome shotgun (WGS) entry which is preliminary data.</text>
</comment>
<keyword evidence="5" id="KW-0539">Nucleus</keyword>
<evidence type="ECO:0000256" key="5">
    <source>
        <dbReference type="ARBA" id="ARBA00023242"/>
    </source>
</evidence>
<dbReference type="Pfam" id="PF14632">
    <property type="entry name" value="SPT6_acidic"/>
    <property type="match status" value="1"/>
</dbReference>
<dbReference type="InterPro" id="IPR035018">
    <property type="entry name" value="Spt6_SH2_C"/>
</dbReference>
<dbReference type="CDD" id="cd09918">
    <property type="entry name" value="SH2_Nterm_SPT6_like"/>
    <property type="match status" value="1"/>
</dbReference>
<dbReference type="Gene3D" id="1.10.3500.10">
    <property type="entry name" value="Tex N-terminal region-like"/>
    <property type="match status" value="1"/>
</dbReference>
<dbReference type="GO" id="GO:0042393">
    <property type="term" value="F:histone binding"/>
    <property type="evidence" value="ECO:0007669"/>
    <property type="project" value="TreeGrafter"/>
</dbReference>
<dbReference type="SUPFAM" id="SSF47781">
    <property type="entry name" value="RuvA domain 2-like"/>
    <property type="match status" value="2"/>
</dbReference>
<feature type="compositionally biased region" description="Gly residues" evidence="6">
    <location>
        <begin position="1777"/>
        <end position="1809"/>
    </location>
</feature>
<organism evidence="8 9">
    <name type="scientific">Heracleum sosnowskyi</name>
    <dbReference type="NCBI Taxonomy" id="360622"/>
    <lineage>
        <taxon>Eukaryota</taxon>
        <taxon>Viridiplantae</taxon>
        <taxon>Streptophyta</taxon>
        <taxon>Embryophyta</taxon>
        <taxon>Tracheophyta</taxon>
        <taxon>Spermatophyta</taxon>
        <taxon>Magnoliopsida</taxon>
        <taxon>eudicotyledons</taxon>
        <taxon>Gunneridae</taxon>
        <taxon>Pentapetalae</taxon>
        <taxon>asterids</taxon>
        <taxon>campanulids</taxon>
        <taxon>Apiales</taxon>
        <taxon>Apiaceae</taxon>
        <taxon>Apioideae</taxon>
        <taxon>apioid superclade</taxon>
        <taxon>Tordylieae</taxon>
        <taxon>Tordyliinae</taxon>
        <taxon>Heracleum</taxon>
    </lineage>
</organism>
<dbReference type="SUPFAM" id="SSF55550">
    <property type="entry name" value="SH2 domain"/>
    <property type="match status" value="1"/>
</dbReference>
<dbReference type="Proteomes" id="UP001237642">
    <property type="component" value="Unassembled WGS sequence"/>
</dbReference>
<dbReference type="Gene3D" id="3.30.420.140">
    <property type="entry name" value="YqgF/RNase H-like domain"/>
    <property type="match status" value="1"/>
</dbReference>
<dbReference type="InterPro" id="IPR006641">
    <property type="entry name" value="YqgF/RNaseH-like_dom"/>
</dbReference>
<dbReference type="EMBL" id="JAUIZM010000004">
    <property type="protein sequence ID" value="KAK1386719.1"/>
    <property type="molecule type" value="Genomic_DNA"/>
</dbReference>
<keyword evidence="3" id="KW-0805">Transcription regulation</keyword>
<dbReference type="PRINTS" id="PR01228">
    <property type="entry name" value="EGGSHELL"/>
</dbReference>
<dbReference type="InterPro" id="IPR017072">
    <property type="entry name" value="TF_Spt6"/>
</dbReference>
<feature type="region of interest" description="Disordered" evidence="6">
    <location>
        <begin position="1435"/>
        <end position="2068"/>
    </location>
</feature>
<accession>A0AAD8MVL5</accession>
<dbReference type="Gene3D" id="1.10.150.850">
    <property type="entry name" value="Spt6, helix-hairpin-helix domain"/>
    <property type="match status" value="1"/>
</dbReference>
<feature type="compositionally biased region" description="Basic residues" evidence="6">
    <location>
        <begin position="183"/>
        <end position="193"/>
    </location>
</feature>
<dbReference type="SMART" id="SM00732">
    <property type="entry name" value="YqgFc"/>
    <property type="match status" value="1"/>
</dbReference>
<dbReference type="GO" id="GO:0003746">
    <property type="term" value="F:translation elongation factor activity"/>
    <property type="evidence" value="ECO:0007669"/>
    <property type="project" value="UniProtKB-KW"/>
</dbReference>
<dbReference type="InterPro" id="IPR012340">
    <property type="entry name" value="NA-bd_OB-fold"/>
</dbReference>
<dbReference type="GO" id="GO:0008023">
    <property type="term" value="C:transcription elongation factor complex"/>
    <property type="evidence" value="ECO:0007669"/>
    <property type="project" value="TreeGrafter"/>
</dbReference>